<dbReference type="OrthoDB" id="5398799at2759"/>
<accession>A0A3N4LN77</accession>
<evidence type="ECO:0000256" key="2">
    <source>
        <dbReference type="SAM" id="SignalP"/>
    </source>
</evidence>
<protein>
    <submittedName>
        <fullName evidence="3">Uncharacterized protein</fullName>
    </submittedName>
</protein>
<evidence type="ECO:0000313" key="4">
    <source>
        <dbReference type="Proteomes" id="UP000267821"/>
    </source>
</evidence>
<feature type="chain" id="PRO_5018213139" evidence="2">
    <location>
        <begin position="27"/>
        <end position="325"/>
    </location>
</feature>
<dbReference type="AlphaFoldDB" id="A0A3N4LN77"/>
<gene>
    <name evidence="3" type="ORF">L211DRAFT_301863</name>
</gene>
<reference evidence="3 4" key="1">
    <citation type="journal article" date="2018" name="Nat. Ecol. Evol.">
        <title>Pezizomycetes genomes reveal the molecular basis of ectomycorrhizal truffle lifestyle.</title>
        <authorList>
            <person name="Murat C."/>
            <person name="Payen T."/>
            <person name="Noel B."/>
            <person name="Kuo A."/>
            <person name="Morin E."/>
            <person name="Chen J."/>
            <person name="Kohler A."/>
            <person name="Krizsan K."/>
            <person name="Balestrini R."/>
            <person name="Da Silva C."/>
            <person name="Montanini B."/>
            <person name="Hainaut M."/>
            <person name="Levati E."/>
            <person name="Barry K.W."/>
            <person name="Belfiori B."/>
            <person name="Cichocki N."/>
            <person name="Clum A."/>
            <person name="Dockter R.B."/>
            <person name="Fauchery L."/>
            <person name="Guy J."/>
            <person name="Iotti M."/>
            <person name="Le Tacon F."/>
            <person name="Lindquist E.A."/>
            <person name="Lipzen A."/>
            <person name="Malagnac F."/>
            <person name="Mello A."/>
            <person name="Molinier V."/>
            <person name="Miyauchi S."/>
            <person name="Poulain J."/>
            <person name="Riccioni C."/>
            <person name="Rubini A."/>
            <person name="Sitrit Y."/>
            <person name="Splivallo R."/>
            <person name="Traeger S."/>
            <person name="Wang M."/>
            <person name="Zifcakova L."/>
            <person name="Wipf D."/>
            <person name="Zambonelli A."/>
            <person name="Paolocci F."/>
            <person name="Nowrousian M."/>
            <person name="Ottonello S."/>
            <person name="Baldrian P."/>
            <person name="Spatafora J.W."/>
            <person name="Henrissat B."/>
            <person name="Nagy L.G."/>
            <person name="Aury J.M."/>
            <person name="Wincker P."/>
            <person name="Grigoriev I.V."/>
            <person name="Bonfante P."/>
            <person name="Martin F.M."/>
        </authorList>
    </citation>
    <scope>NUCLEOTIDE SEQUENCE [LARGE SCALE GENOMIC DNA]</scope>
    <source>
        <strain evidence="3 4">ATCC MYA-4762</strain>
    </source>
</reference>
<feature type="region of interest" description="Disordered" evidence="1">
    <location>
        <begin position="159"/>
        <end position="235"/>
    </location>
</feature>
<dbReference type="InParanoid" id="A0A3N4LN77"/>
<dbReference type="Proteomes" id="UP000267821">
    <property type="component" value="Unassembled WGS sequence"/>
</dbReference>
<organism evidence="3 4">
    <name type="scientific">Terfezia boudieri ATCC MYA-4762</name>
    <dbReference type="NCBI Taxonomy" id="1051890"/>
    <lineage>
        <taxon>Eukaryota</taxon>
        <taxon>Fungi</taxon>
        <taxon>Dikarya</taxon>
        <taxon>Ascomycota</taxon>
        <taxon>Pezizomycotina</taxon>
        <taxon>Pezizomycetes</taxon>
        <taxon>Pezizales</taxon>
        <taxon>Pezizaceae</taxon>
        <taxon>Terfezia</taxon>
    </lineage>
</organism>
<keyword evidence="4" id="KW-1185">Reference proteome</keyword>
<proteinExistence type="predicted"/>
<sequence length="325" mass="35985">MKPALHSPLSLSLPLFLFLLLPLCAPVPVPDSTPYKFSFNLLGVKPVTLSISPTAILSHSEPFLYKTTTTLAAYRDPEDFSREPNRLLQHRKNTQAHVDQNGVPWARPPEPGSVDMEKVLDERHYRRYEEMFKDGTVVVEVGPEGERRLVWADVWEVDEEEGGNNNNDDDDGGGGGGGGPDDGPHGNESSVSNKPAPNSRRRRKPVDPTYGTDMLSLLGKNNGMEKDPSSGKTTFEKYLDGEIDTSQQSIFGKDIPPEYSDDEAVRAKYELSSAPVKKKKKKVGGEVVKDMERGNVDCEEAPETPEWRDEDYVRLAGCLGLRESG</sequence>
<keyword evidence="2" id="KW-0732">Signal</keyword>
<dbReference type="EMBL" id="ML121549">
    <property type="protein sequence ID" value="RPB22772.1"/>
    <property type="molecule type" value="Genomic_DNA"/>
</dbReference>
<evidence type="ECO:0000256" key="1">
    <source>
        <dbReference type="SAM" id="MobiDB-lite"/>
    </source>
</evidence>
<feature type="compositionally biased region" description="Basic and acidic residues" evidence="1">
    <location>
        <begin position="223"/>
        <end position="235"/>
    </location>
</feature>
<feature type="signal peptide" evidence="2">
    <location>
        <begin position="1"/>
        <end position="26"/>
    </location>
</feature>
<evidence type="ECO:0000313" key="3">
    <source>
        <dbReference type="EMBL" id="RPB22772.1"/>
    </source>
</evidence>
<name>A0A3N4LN77_9PEZI</name>
<feature type="compositionally biased region" description="Acidic residues" evidence="1">
    <location>
        <begin position="159"/>
        <end position="172"/>
    </location>
</feature>